<name>A0A7S2AQZ9_9STRA</name>
<keyword evidence="1" id="KW-0723">Serine/threonine-protein kinase</keyword>
<evidence type="ECO:0000313" key="8">
    <source>
        <dbReference type="EMBL" id="CAD9373979.1"/>
    </source>
</evidence>
<keyword evidence="4" id="KW-0418">Kinase</keyword>
<dbReference type="AlphaFoldDB" id="A0A7S2AQZ9"/>
<protein>
    <recommendedName>
        <fullName evidence="7">Alpha-type protein kinase domain-containing protein</fullName>
    </recommendedName>
</protein>
<organism evidence="8">
    <name type="scientific">Octactis speculum</name>
    <dbReference type="NCBI Taxonomy" id="3111310"/>
    <lineage>
        <taxon>Eukaryota</taxon>
        <taxon>Sar</taxon>
        <taxon>Stramenopiles</taxon>
        <taxon>Ochrophyta</taxon>
        <taxon>Dictyochophyceae</taxon>
        <taxon>Dictyochales</taxon>
        <taxon>Dictyochaceae</taxon>
        <taxon>Octactis</taxon>
    </lineage>
</organism>
<evidence type="ECO:0000256" key="5">
    <source>
        <dbReference type="ARBA" id="ARBA00022840"/>
    </source>
</evidence>
<dbReference type="GO" id="GO:0005524">
    <property type="term" value="F:ATP binding"/>
    <property type="evidence" value="ECO:0007669"/>
    <property type="project" value="UniProtKB-KW"/>
</dbReference>
<keyword evidence="5" id="KW-0067">ATP-binding</keyword>
<dbReference type="InterPro" id="IPR004166">
    <property type="entry name" value="a-kinase_dom"/>
</dbReference>
<feature type="compositionally biased region" description="Basic and acidic residues" evidence="6">
    <location>
        <begin position="304"/>
        <end position="316"/>
    </location>
</feature>
<gene>
    <name evidence="8" type="ORF">DSPE1174_LOCUS2068</name>
</gene>
<reference evidence="8" key="1">
    <citation type="submission" date="2021-01" db="EMBL/GenBank/DDBJ databases">
        <authorList>
            <person name="Corre E."/>
            <person name="Pelletier E."/>
            <person name="Niang G."/>
            <person name="Scheremetjew M."/>
            <person name="Finn R."/>
            <person name="Kale V."/>
            <person name="Holt S."/>
            <person name="Cochrane G."/>
            <person name="Meng A."/>
            <person name="Brown T."/>
            <person name="Cohen L."/>
        </authorList>
    </citation>
    <scope>NUCLEOTIDE SEQUENCE</scope>
    <source>
        <strain evidence="8">CCMP1381</strain>
    </source>
</reference>
<evidence type="ECO:0000256" key="6">
    <source>
        <dbReference type="SAM" id="MobiDB-lite"/>
    </source>
</evidence>
<keyword evidence="3" id="KW-0547">Nucleotide-binding</keyword>
<feature type="region of interest" description="Disordered" evidence="6">
    <location>
        <begin position="202"/>
        <end position="262"/>
    </location>
</feature>
<feature type="region of interest" description="Disordered" evidence="6">
    <location>
        <begin position="296"/>
        <end position="316"/>
    </location>
</feature>
<dbReference type="Gene3D" id="3.20.200.10">
    <property type="entry name" value="MHCK/EF2 kinase"/>
    <property type="match status" value="1"/>
</dbReference>
<accession>A0A7S2AQZ9</accession>
<evidence type="ECO:0000256" key="1">
    <source>
        <dbReference type="ARBA" id="ARBA00022527"/>
    </source>
</evidence>
<dbReference type="PROSITE" id="PS51158">
    <property type="entry name" value="ALPHA_KINASE"/>
    <property type="match status" value="1"/>
</dbReference>
<evidence type="ECO:0000259" key="7">
    <source>
        <dbReference type="PROSITE" id="PS51158"/>
    </source>
</evidence>
<feature type="domain" description="Alpha-type protein kinase" evidence="7">
    <location>
        <begin position="1"/>
        <end position="77"/>
    </location>
</feature>
<keyword evidence="2" id="KW-0808">Transferase</keyword>
<evidence type="ECO:0000256" key="2">
    <source>
        <dbReference type="ARBA" id="ARBA00022679"/>
    </source>
</evidence>
<dbReference type="InterPro" id="IPR011009">
    <property type="entry name" value="Kinase-like_dom_sf"/>
</dbReference>
<dbReference type="GO" id="GO:0004674">
    <property type="term" value="F:protein serine/threonine kinase activity"/>
    <property type="evidence" value="ECO:0007669"/>
    <property type="project" value="UniProtKB-KW"/>
</dbReference>
<dbReference type="PANTHER" id="PTHR45992">
    <property type="entry name" value="EUKARYOTIC ELONGATION FACTOR 2 KINASE-RELATED"/>
    <property type="match status" value="1"/>
</dbReference>
<proteinExistence type="predicted"/>
<dbReference type="Pfam" id="PF02816">
    <property type="entry name" value="Alpha_kinase"/>
    <property type="match status" value="1"/>
</dbReference>
<dbReference type="InterPro" id="IPR051852">
    <property type="entry name" value="Alpha-type_PK"/>
</dbReference>
<dbReference type="SUPFAM" id="SSF56112">
    <property type="entry name" value="Protein kinase-like (PK-like)"/>
    <property type="match status" value="1"/>
</dbReference>
<evidence type="ECO:0000256" key="4">
    <source>
        <dbReference type="ARBA" id="ARBA00022777"/>
    </source>
</evidence>
<sequence length="316" mass="35202">MVCDIQGTVVRTKIKKRISVSASAFSYGALQHRWTDPQLLSVDRSFGRADIGREGMKCFFRTHRCGATCRSLGLKSVTPPIALLYLQNSETARPRPQKMKQSPTSAVSLAVDGWEFLRPNRPHRKKQRLVDGEIDGSEHNDYALYEKVEIFYGGEWHDGIVVRHVETGLRVKYSSDATGELIYRKDVASRIRRLSKKKSAVDLKSDVPSASTTNEATYRDQAATGRQFKLADNSAVHKSSETSSTSPPSTNISPTSKHQEEHCDDFQAMAASSCSSSSSDGDEDILLSDLVRARAYQSELSNEEPWRIFPDKDLGP</sequence>
<evidence type="ECO:0000256" key="3">
    <source>
        <dbReference type="ARBA" id="ARBA00022741"/>
    </source>
</evidence>
<dbReference type="EMBL" id="HBGS01004029">
    <property type="protein sequence ID" value="CAD9373979.1"/>
    <property type="molecule type" value="Transcribed_RNA"/>
</dbReference>
<feature type="compositionally biased region" description="Low complexity" evidence="6">
    <location>
        <begin position="241"/>
        <end position="256"/>
    </location>
</feature>